<evidence type="ECO:0000313" key="8">
    <source>
        <dbReference type="Proteomes" id="UP000265366"/>
    </source>
</evidence>
<evidence type="ECO:0000259" key="6">
    <source>
        <dbReference type="Pfam" id="PF04024"/>
    </source>
</evidence>
<keyword evidence="8" id="KW-1185">Reference proteome</keyword>
<evidence type="ECO:0000256" key="2">
    <source>
        <dbReference type="ARBA" id="ARBA00022475"/>
    </source>
</evidence>
<keyword evidence="5" id="KW-0472">Membrane</keyword>
<dbReference type="GO" id="GO:0005886">
    <property type="term" value="C:plasma membrane"/>
    <property type="evidence" value="ECO:0007669"/>
    <property type="project" value="UniProtKB-SubCell"/>
</dbReference>
<dbReference type="InterPro" id="IPR052027">
    <property type="entry name" value="PspC"/>
</dbReference>
<dbReference type="PANTHER" id="PTHR33885:SF3">
    <property type="entry name" value="PHAGE SHOCK PROTEIN C"/>
    <property type="match status" value="1"/>
</dbReference>
<accession>A0A3A1P5X8</accession>
<comment type="subcellular location">
    <subcellularLocation>
        <location evidence="1">Cell membrane</location>
        <topology evidence="1">Single-pass membrane protein</topology>
    </subcellularLocation>
</comment>
<sequence>MNSPRTRLYRDKQNAKLFGVCAGIADYTGVDAFWVRMGAVFLTFATGGWTIPAYVIASVILNQKPPYLYVEPEETRYWQSVRQSPKRTAREIRARMKDVDRRLAEVESYYVSSNPRLSAEIERLR</sequence>
<dbReference type="EMBL" id="QXFM01000085">
    <property type="protein sequence ID" value="RIV86405.1"/>
    <property type="molecule type" value="Genomic_DNA"/>
</dbReference>
<name>A0A3A1P5X8_9SPHN</name>
<dbReference type="InterPro" id="IPR007168">
    <property type="entry name" value="Phageshock_PspC_N"/>
</dbReference>
<evidence type="ECO:0000256" key="3">
    <source>
        <dbReference type="ARBA" id="ARBA00022692"/>
    </source>
</evidence>
<evidence type="ECO:0000313" key="7">
    <source>
        <dbReference type="EMBL" id="RIV86405.1"/>
    </source>
</evidence>
<keyword evidence="4" id="KW-1133">Transmembrane helix</keyword>
<gene>
    <name evidence="7" type="primary">pspC</name>
    <name evidence="7" type="ORF">D2V17_09370</name>
</gene>
<dbReference type="AlphaFoldDB" id="A0A3A1P5X8"/>
<feature type="domain" description="Phage shock protein PspC N-terminal" evidence="6">
    <location>
        <begin position="7"/>
        <end position="63"/>
    </location>
</feature>
<keyword evidence="3" id="KW-0812">Transmembrane</keyword>
<organism evidence="7 8">
    <name type="scientific">Aurantiacibacter xanthus</name>
    <dbReference type="NCBI Taxonomy" id="1784712"/>
    <lineage>
        <taxon>Bacteria</taxon>
        <taxon>Pseudomonadati</taxon>
        <taxon>Pseudomonadota</taxon>
        <taxon>Alphaproteobacteria</taxon>
        <taxon>Sphingomonadales</taxon>
        <taxon>Erythrobacteraceae</taxon>
        <taxon>Aurantiacibacter</taxon>
    </lineage>
</organism>
<evidence type="ECO:0000256" key="4">
    <source>
        <dbReference type="ARBA" id="ARBA00022989"/>
    </source>
</evidence>
<dbReference type="Pfam" id="PF04024">
    <property type="entry name" value="PspC"/>
    <property type="match status" value="1"/>
</dbReference>
<dbReference type="OrthoDB" id="7359894at2"/>
<keyword evidence="2" id="KW-1003">Cell membrane</keyword>
<evidence type="ECO:0000256" key="1">
    <source>
        <dbReference type="ARBA" id="ARBA00004162"/>
    </source>
</evidence>
<protein>
    <submittedName>
        <fullName evidence="7">Envelope stress response membrane protein PspC</fullName>
    </submittedName>
</protein>
<dbReference type="RefSeq" id="WP_119592720.1">
    <property type="nucleotide sequence ID" value="NZ_QXFM01000085.1"/>
</dbReference>
<proteinExistence type="predicted"/>
<dbReference type="Proteomes" id="UP000265366">
    <property type="component" value="Unassembled WGS sequence"/>
</dbReference>
<reference evidence="7 8" key="1">
    <citation type="submission" date="2018-08" db="EMBL/GenBank/DDBJ databases">
        <title>Erythrobacter zhengii sp.nov., a bacterium isolated from deep-sea sediment.</title>
        <authorList>
            <person name="Fang C."/>
            <person name="Wu Y.-H."/>
            <person name="Sun C."/>
            <person name="Wang H."/>
            <person name="Cheng H."/>
            <person name="Meng F.-X."/>
            <person name="Wang C.-S."/>
            <person name="Xu X.-W."/>
        </authorList>
    </citation>
    <scope>NUCLEOTIDE SEQUENCE [LARGE SCALE GENOMIC DNA]</scope>
    <source>
        <strain evidence="7 8">CCTCC AB 2015396</strain>
    </source>
</reference>
<comment type="caution">
    <text evidence="7">The sequence shown here is derived from an EMBL/GenBank/DDBJ whole genome shotgun (WGS) entry which is preliminary data.</text>
</comment>
<evidence type="ECO:0000256" key="5">
    <source>
        <dbReference type="ARBA" id="ARBA00023136"/>
    </source>
</evidence>
<dbReference type="InterPro" id="IPR014320">
    <property type="entry name" value="Phageshock_PspC"/>
</dbReference>
<dbReference type="NCBIfam" id="TIGR02978">
    <property type="entry name" value="phageshock_pspC"/>
    <property type="match status" value="1"/>
</dbReference>
<dbReference type="PANTHER" id="PTHR33885">
    <property type="entry name" value="PHAGE SHOCK PROTEIN C"/>
    <property type="match status" value="1"/>
</dbReference>